<feature type="domain" description="Ketoreductase" evidence="3">
    <location>
        <begin position="8"/>
        <end position="199"/>
    </location>
</feature>
<evidence type="ECO:0000259" key="3">
    <source>
        <dbReference type="SMART" id="SM00822"/>
    </source>
</evidence>
<dbReference type="GO" id="GO:0016491">
    <property type="term" value="F:oxidoreductase activity"/>
    <property type="evidence" value="ECO:0007669"/>
    <property type="project" value="UniProtKB-KW"/>
</dbReference>
<name>A0A2A9HFP4_TEPT2</name>
<dbReference type="PANTHER" id="PTHR45024">
    <property type="entry name" value="DEHYDROGENASES, SHORT CHAIN"/>
    <property type="match status" value="1"/>
</dbReference>
<gene>
    <name evidence="4" type="ORF">A9A59_1116</name>
</gene>
<dbReference type="Gene3D" id="3.40.50.720">
    <property type="entry name" value="NAD(P)-binding Rossmann-like Domain"/>
    <property type="match status" value="1"/>
</dbReference>
<dbReference type="SMART" id="SM00822">
    <property type="entry name" value="PKS_KR"/>
    <property type="match status" value="1"/>
</dbReference>
<comment type="similarity">
    <text evidence="1">Belongs to the short-chain dehydrogenases/reductases (SDR) family.</text>
</comment>
<accession>A0A2A9HFP4</accession>
<dbReference type="Pfam" id="PF00106">
    <property type="entry name" value="adh_short"/>
    <property type="match status" value="1"/>
</dbReference>
<dbReference type="PANTHER" id="PTHR45024:SF2">
    <property type="entry name" value="SCP2 DOMAIN-CONTAINING PROTEIN"/>
    <property type="match status" value="1"/>
</dbReference>
<dbReference type="InterPro" id="IPR051687">
    <property type="entry name" value="Peroxisomal_Beta-Oxidation"/>
</dbReference>
<dbReference type="RefSeq" id="WP_098503340.1">
    <property type="nucleotide sequence ID" value="NZ_PDJQ01000001.1"/>
</dbReference>
<reference evidence="4 5" key="1">
    <citation type="submission" date="2017-09" db="EMBL/GenBank/DDBJ databases">
        <title>Sequencing the genomes of two abundant thermophiles in Great Basin hot springs: Thermocrinis jamiesonii and novel Chloroflexi Thermoflexus hugenholtzii.</title>
        <authorList>
            <person name="Hedlund B."/>
        </authorList>
    </citation>
    <scope>NUCLEOTIDE SEQUENCE [LARGE SCALE GENOMIC DNA]</scope>
    <source>
        <strain evidence="4 5">G233</strain>
    </source>
</reference>
<dbReference type="PRINTS" id="PR00081">
    <property type="entry name" value="GDHRDH"/>
</dbReference>
<dbReference type="AlphaFoldDB" id="A0A2A9HFP4"/>
<evidence type="ECO:0000256" key="2">
    <source>
        <dbReference type="ARBA" id="ARBA00023002"/>
    </source>
</evidence>
<protein>
    <submittedName>
        <fullName evidence="4">3-hydroxyacyl-CoA dehydrogenase/3a,7a,12a-trihydroxy-5b-cholest-24-enoyl-CoA hydratase</fullName>
    </submittedName>
</protein>
<keyword evidence="2" id="KW-0560">Oxidoreductase</keyword>
<evidence type="ECO:0000313" key="4">
    <source>
        <dbReference type="EMBL" id="PFG73910.1"/>
    </source>
</evidence>
<dbReference type="CDD" id="cd05353">
    <property type="entry name" value="hydroxyacyl-CoA-like_DH_SDR_c-like"/>
    <property type="match status" value="1"/>
</dbReference>
<dbReference type="InterPro" id="IPR057326">
    <property type="entry name" value="KR_dom"/>
</dbReference>
<dbReference type="EMBL" id="PDJQ01000001">
    <property type="protein sequence ID" value="PFG73910.1"/>
    <property type="molecule type" value="Genomic_DNA"/>
</dbReference>
<dbReference type="SUPFAM" id="SSF51735">
    <property type="entry name" value="NAD(P)-binding Rossmann-fold domains"/>
    <property type="match status" value="1"/>
</dbReference>
<dbReference type="InterPro" id="IPR036291">
    <property type="entry name" value="NAD(P)-bd_dom_sf"/>
</dbReference>
<sequence>MAISFEGQVAVVTGAGAGLGRAYALDLARRGAKVVVNDLGGDPHGQGADAAPARKVCDEIIAAGGTAVPNFDSVATYEGGYNIVKTALDNFGRLDIVICNAGILRDVAFHNMSEEDWDKVFAVHVKGTFSVLRHAWPVFRQQAYGRVVLTTSSSGIYGQFGQANYGAAKTAMLGLMNVLKQEGAKYNVMVNTIAPVAGTRLTQTVMPPEMVERLKPEYVVPAVVYMVSKECQDSGLIIEAGAGNFNRAAIVKGPGIQPGLGELKDAEWVQANWEKICSLEGAEPMWRTGQTLKAYLAEKAAQKQG</sequence>
<evidence type="ECO:0000256" key="1">
    <source>
        <dbReference type="ARBA" id="ARBA00006484"/>
    </source>
</evidence>
<keyword evidence="5" id="KW-1185">Reference proteome</keyword>
<dbReference type="InterPro" id="IPR002347">
    <property type="entry name" value="SDR_fam"/>
</dbReference>
<evidence type="ECO:0000313" key="5">
    <source>
        <dbReference type="Proteomes" id="UP000223071"/>
    </source>
</evidence>
<organism evidence="4 5">
    <name type="scientific">Tepidiforma thermophila (strain KCTC 52669 / CGMCC 1.13589 / G233)</name>
    <dbReference type="NCBI Taxonomy" id="2761530"/>
    <lineage>
        <taxon>Bacteria</taxon>
        <taxon>Bacillati</taxon>
        <taxon>Chloroflexota</taxon>
        <taxon>Tepidiformia</taxon>
        <taxon>Tepidiformales</taxon>
        <taxon>Tepidiformaceae</taxon>
        <taxon>Tepidiforma</taxon>
    </lineage>
</organism>
<proteinExistence type="inferred from homology"/>
<comment type="caution">
    <text evidence="4">The sequence shown here is derived from an EMBL/GenBank/DDBJ whole genome shotgun (WGS) entry which is preliminary data.</text>
</comment>
<dbReference type="Proteomes" id="UP000223071">
    <property type="component" value="Unassembled WGS sequence"/>
</dbReference>